<feature type="domain" description="DUF4218" evidence="2">
    <location>
        <begin position="112"/>
        <end position="173"/>
    </location>
</feature>
<dbReference type="OrthoDB" id="1100107at2759"/>
<sequence length="402" mass="47381">MDIAEIYNWKELELKDIGCVKFFKPKAAYVLIKPQRVTICTWVKEIKLPNGYASNLSRCADLNQGKLHGTKSHDCHVFMQRLLLIAFDLLPKYIWKPLVEHSHFLRELTLTILNIEKLTIMEGNIFVLLCKLEQIFPPSFFDSMKHLPVHLPYEARVGGLVQYRWMYLFESLLVEETSTFASFFYLDKIETRRTRMPRNVDLGEGSSSTLLISNFNYSGRATSKSITYFLDQVDLEAAQLYVLLNCQKVQPYSKELNPTSLDAEIDYYILSKFPVWFKQYVLNSANNIQDSLLVPKRKIESWPIYIINEYKFHAILWSVCMNSLNHDIYVRGTNEYTSYPIMKLVFFKCDWFDNTPNIGTKVHNKYQIIELRESRRYNKAYDPFIFAQQDKQIYYTLYPKGH</sequence>
<accession>A0A371I775</accession>
<dbReference type="Pfam" id="PF13960">
    <property type="entry name" value="DUF4218"/>
    <property type="match status" value="1"/>
</dbReference>
<evidence type="ECO:0000259" key="1">
    <source>
        <dbReference type="Pfam" id="PF13952"/>
    </source>
</evidence>
<dbReference type="EMBL" id="QJKJ01000757">
    <property type="protein sequence ID" value="RDY10869.1"/>
    <property type="molecule type" value="Genomic_DNA"/>
</dbReference>
<dbReference type="InterPro" id="IPR025312">
    <property type="entry name" value="DUF4216"/>
</dbReference>
<feature type="domain" description="DUF4216" evidence="1">
    <location>
        <begin position="336"/>
        <end position="400"/>
    </location>
</feature>
<evidence type="ECO:0008006" key="5">
    <source>
        <dbReference type="Google" id="ProtNLM"/>
    </source>
</evidence>
<proteinExistence type="predicted"/>
<reference evidence="3" key="1">
    <citation type="submission" date="2018-05" db="EMBL/GenBank/DDBJ databases">
        <title>Draft genome of Mucuna pruriens seed.</title>
        <authorList>
            <person name="Nnadi N.E."/>
            <person name="Vos R."/>
            <person name="Hasami M.H."/>
            <person name="Devisetty U.K."/>
            <person name="Aguiy J.C."/>
        </authorList>
    </citation>
    <scope>NUCLEOTIDE SEQUENCE [LARGE SCALE GENOMIC DNA]</scope>
    <source>
        <strain evidence="3">JCA_2017</strain>
    </source>
</reference>
<organism evidence="3 4">
    <name type="scientific">Mucuna pruriens</name>
    <name type="common">Velvet bean</name>
    <name type="synonym">Dolichos pruriens</name>
    <dbReference type="NCBI Taxonomy" id="157652"/>
    <lineage>
        <taxon>Eukaryota</taxon>
        <taxon>Viridiplantae</taxon>
        <taxon>Streptophyta</taxon>
        <taxon>Embryophyta</taxon>
        <taxon>Tracheophyta</taxon>
        <taxon>Spermatophyta</taxon>
        <taxon>Magnoliopsida</taxon>
        <taxon>eudicotyledons</taxon>
        <taxon>Gunneridae</taxon>
        <taxon>Pentapetalae</taxon>
        <taxon>rosids</taxon>
        <taxon>fabids</taxon>
        <taxon>Fabales</taxon>
        <taxon>Fabaceae</taxon>
        <taxon>Papilionoideae</taxon>
        <taxon>50 kb inversion clade</taxon>
        <taxon>NPAAA clade</taxon>
        <taxon>indigoferoid/millettioid clade</taxon>
        <taxon>Phaseoleae</taxon>
        <taxon>Mucuna</taxon>
    </lineage>
</organism>
<evidence type="ECO:0000259" key="2">
    <source>
        <dbReference type="Pfam" id="PF13960"/>
    </source>
</evidence>
<dbReference type="Pfam" id="PF13952">
    <property type="entry name" value="DUF4216"/>
    <property type="match status" value="1"/>
</dbReference>
<dbReference type="Proteomes" id="UP000257109">
    <property type="component" value="Unassembled WGS sequence"/>
</dbReference>
<name>A0A371I775_MUCPR</name>
<evidence type="ECO:0000313" key="4">
    <source>
        <dbReference type="Proteomes" id="UP000257109"/>
    </source>
</evidence>
<protein>
    <recommendedName>
        <fullName evidence="5">DUF4218 domain-containing protein</fullName>
    </recommendedName>
</protein>
<keyword evidence="4" id="KW-1185">Reference proteome</keyword>
<dbReference type="AlphaFoldDB" id="A0A371I775"/>
<dbReference type="InterPro" id="IPR025452">
    <property type="entry name" value="DUF4218"/>
</dbReference>
<feature type="non-terminal residue" evidence="3">
    <location>
        <position position="1"/>
    </location>
</feature>
<gene>
    <name evidence="3" type="ORF">CR513_04542</name>
</gene>
<comment type="caution">
    <text evidence="3">The sequence shown here is derived from an EMBL/GenBank/DDBJ whole genome shotgun (WGS) entry which is preliminary data.</text>
</comment>
<dbReference type="PANTHER" id="PTHR48258:SF3">
    <property type="entry name" value="FK506-BINDING PROTEIN 4-LIKE ISOFORM X1"/>
    <property type="match status" value="1"/>
</dbReference>
<dbReference type="PANTHER" id="PTHR48258">
    <property type="entry name" value="DUF4218 DOMAIN-CONTAINING PROTEIN-RELATED"/>
    <property type="match status" value="1"/>
</dbReference>
<evidence type="ECO:0000313" key="3">
    <source>
        <dbReference type="EMBL" id="RDY10869.1"/>
    </source>
</evidence>